<dbReference type="PANTHER" id="PTHR34580:SF1">
    <property type="entry name" value="PROTEIN PAFC"/>
    <property type="match status" value="1"/>
</dbReference>
<evidence type="ECO:0000313" key="5">
    <source>
        <dbReference type="Proteomes" id="UP001597018"/>
    </source>
</evidence>
<dbReference type="InterPro" id="IPR036390">
    <property type="entry name" value="WH_DNA-bd_sf"/>
</dbReference>
<dbReference type="InterPro" id="IPR026881">
    <property type="entry name" value="WYL_dom"/>
</dbReference>
<organism evidence="4 5">
    <name type="scientific">Saccharopolyspora rosea</name>
    <dbReference type="NCBI Taxonomy" id="524884"/>
    <lineage>
        <taxon>Bacteria</taxon>
        <taxon>Bacillati</taxon>
        <taxon>Actinomycetota</taxon>
        <taxon>Actinomycetes</taxon>
        <taxon>Pseudonocardiales</taxon>
        <taxon>Pseudonocardiaceae</taxon>
        <taxon>Saccharopolyspora</taxon>
    </lineage>
</organism>
<dbReference type="EMBL" id="JBHTIW010000011">
    <property type="protein sequence ID" value="MFD0921209.1"/>
    <property type="molecule type" value="Genomic_DNA"/>
</dbReference>
<keyword evidence="5" id="KW-1185">Reference proteome</keyword>
<comment type="caution">
    <text evidence="4">The sequence shown here is derived from an EMBL/GenBank/DDBJ whole genome shotgun (WGS) entry which is preliminary data.</text>
</comment>
<dbReference type="Proteomes" id="UP001597018">
    <property type="component" value="Unassembled WGS sequence"/>
</dbReference>
<keyword evidence="1" id="KW-0805">Transcription regulation</keyword>
<dbReference type="PROSITE" id="PS52050">
    <property type="entry name" value="WYL"/>
    <property type="match status" value="1"/>
</dbReference>
<dbReference type="InterPro" id="IPR036388">
    <property type="entry name" value="WH-like_DNA-bd_sf"/>
</dbReference>
<dbReference type="InterPro" id="IPR057727">
    <property type="entry name" value="WCX_dom"/>
</dbReference>
<evidence type="ECO:0000259" key="3">
    <source>
        <dbReference type="PROSITE" id="PS51000"/>
    </source>
</evidence>
<dbReference type="InterPro" id="IPR028349">
    <property type="entry name" value="PafC-like"/>
</dbReference>
<dbReference type="Pfam" id="PF08279">
    <property type="entry name" value="HTH_11"/>
    <property type="match status" value="1"/>
</dbReference>
<dbReference type="PROSITE" id="PS51000">
    <property type="entry name" value="HTH_DEOR_2"/>
    <property type="match status" value="1"/>
</dbReference>
<protein>
    <submittedName>
        <fullName evidence="4">Helix-turn-helix transcriptional regulator</fullName>
    </submittedName>
</protein>
<sequence length="320" mass="35368">MRASRLIALLCLLQARGSMTGAELARELEVSERTVARDVLALAEAGVPVYAERGRTGGYRLLGGYRQRLTGLHRAEAEALLLAGVPGPAGDMGLADAVAAARVKLSASLAPPLRDAPERVGRRFHLDAPRWFRAAETPDLLPELSRAVWQDRAVTAWYRRDGAEVRRELEPHGLVLKAGVWYLAARRGRRFLVYRVDRFSRVEPGAQFARDESFDLAAFWDSHVADFGRSLLTDHIRVRLSPTGLRRLPVLVDEEAARGADASAGEADESGWVTATMPVESLDVAYEQMLRLGPEVEVLDPPELRRRMADAASRLTALYR</sequence>
<dbReference type="SUPFAM" id="SSF46785">
    <property type="entry name" value="Winged helix' DNA-binding domain"/>
    <property type="match status" value="1"/>
</dbReference>
<dbReference type="RefSeq" id="WP_345600101.1">
    <property type="nucleotide sequence ID" value="NZ_BAABLT010000004.1"/>
</dbReference>
<dbReference type="InterPro" id="IPR001034">
    <property type="entry name" value="DeoR_HTH"/>
</dbReference>
<dbReference type="Pfam" id="PF25583">
    <property type="entry name" value="WCX"/>
    <property type="match status" value="1"/>
</dbReference>
<proteinExistence type="predicted"/>
<dbReference type="PIRSF" id="PIRSF016838">
    <property type="entry name" value="PafC"/>
    <property type="match status" value="1"/>
</dbReference>
<dbReference type="Gene3D" id="1.10.10.10">
    <property type="entry name" value="Winged helix-like DNA-binding domain superfamily/Winged helix DNA-binding domain"/>
    <property type="match status" value="1"/>
</dbReference>
<dbReference type="InterPro" id="IPR051534">
    <property type="entry name" value="CBASS_pafABC_assoc_protein"/>
</dbReference>
<name>A0ABW3FX02_9PSEU</name>
<gene>
    <name evidence="4" type="ORF">ACFQ16_15790</name>
</gene>
<evidence type="ECO:0000313" key="4">
    <source>
        <dbReference type="EMBL" id="MFD0921209.1"/>
    </source>
</evidence>
<accession>A0ABW3FX02</accession>
<dbReference type="PANTHER" id="PTHR34580">
    <property type="match status" value="1"/>
</dbReference>
<reference evidence="5" key="1">
    <citation type="journal article" date="2019" name="Int. J. Syst. Evol. Microbiol.">
        <title>The Global Catalogue of Microorganisms (GCM) 10K type strain sequencing project: providing services to taxonomists for standard genome sequencing and annotation.</title>
        <authorList>
            <consortium name="The Broad Institute Genomics Platform"/>
            <consortium name="The Broad Institute Genome Sequencing Center for Infectious Disease"/>
            <person name="Wu L."/>
            <person name="Ma J."/>
        </authorList>
    </citation>
    <scope>NUCLEOTIDE SEQUENCE [LARGE SCALE GENOMIC DNA]</scope>
    <source>
        <strain evidence="5">CCUG 56401</strain>
    </source>
</reference>
<feature type="domain" description="HTH deoR-type" evidence="3">
    <location>
        <begin position="2"/>
        <end position="67"/>
    </location>
</feature>
<dbReference type="InterPro" id="IPR013196">
    <property type="entry name" value="HTH_11"/>
</dbReference>
<evidence type="ECO:0000256" key="2">
    <source>
        <dbReference type="ARBA" id="ARBA00023163"/>
    </source>
</evidence>
<keyword evidence="2" id="KW-0804">Transcription</keyword>
<evidence type="ECO:0000256" key="1">
    <source>
        <dbReference type="ARBA" id="ARBA00023015"/>
    </source>
</evidence>
<dbReference type="Pfam" id="PF13280">
    <property type="entry name" value="WYL"/>
    <property type="match status" value="1"/>
</dbReference>